<dbReference type="Gene3D" id="3.40.50.720">
    <property type="entry name" value="NAD(P)-binding Rossmann-like Domain"/>
    <property type="match status" value="1"/>
</dbReference>
<accession>A0A6J4KJK2</accession>
<dbReference type="GO" id="GO:0016491">
    <property type="term" value="F:oxidoreductase activity"/>
    <property type="evidence" value="ECO:0007669"/>
    <property type="project" value="UniProtKB-KW"/>
</dbReference>
<dbReference type="EMBL" id="CADCTV010000202">
    <property type="protein sequence ID" value="CAA9307876.1"/>
    <property type="molecule type" value="Genomic_DNA"/>
</dbReference>
<dbReference type="PANTHER" id="PTHR43477:SF1">
    <property type="entry name" value="DIHYDROANTICAPSIN 7-DEHYDROGENASE"/>
    <property type="match status" value="1"/>
</dbReference>
<dbReference type="PRINTS" id="PR00081">
    <property type="entry name" value="GDHRDH"/>
</dbReference>
<evidence type="ECO:0000256" key="2">
    <source>
        <dbReference type="ARBA" id="ARBA00023002"/>
    </source>
</evidence>
<gene>
    <name evidence="3" type="ORF">AVDCRST_MAG89-923</name>
</gene>
<dbReference type="Pfam" id="PF13561">
    <property type="entry name" value="adh_short_C2"/>
    <property type="match status" value="1"/>
</dbReference>
<proteinExistence type="inferred from homology"/>
<dbReference type="InterPro" id="IPR051122">
    <property type="entry name" value="SDR_DHRS6-like"/>
</dbReference>
<name>A0A6J4KJK2_9BACT</name>
<comment type="similarity">
    <text evidence="1">Belongs to the short-chain dehydrogenases/reductases (SDR) family.</text>
</comment>
<reference evidence="3" key="1">
    <citation type="submission" date="2020-02" db="EMBL/GenBank/DDBJ databases">
        <authorList>
            <person name="Meier V. D."/>
        </authorList>
    </citation>
    <scope>NUCLEOTIDE SEQUENCE</scope>
    <source>
        <strain evidence="3">AVDCRST_MAG89</strain>
    </source>
</reference>
<evidence type="ECO:0000256" key="1">
    <source>
        <dbReference type="ARBA" id="ARBA00006484"/>
    </source>
</evidence>
<evidence type="ECO:0008006" key="4">
    <source>
        <dbReference type="Google" id="ProtNLM"/>
    </source>
</evidence>
<dbReference type="InterPro" id="IPR036291">
    <property type="entry name" value="NAD(P)-bd_dom_sf"/>
</dbReference>
<dbReference type="AlphaFoldDB" id="A0A6J4KJK2"/>
<dbReference type="NCBIfam" id="NF005754">
    <property type="entry name" value="PRK07578.1"/>
    <property type="match status" value="1"/>
</dbReference>
<protein>
    <recommendedName>
        <fullName evidence="4">Short chain dehydrogenase</fullName>
    </recommendedName>
</protein>
<dbReference type="SUPFAM" id="SSF51735">
    <property type="entry name" value="NAD(P)-binding Rossmann-fold domains"/>
    <property type="match status" value="1"/>
</dbReference>
<evidence type="ECO:0000313" key="3">
    <source>
        <dbReference type="EMBL" id="CAA9307876.1"/>
    </source>
</evidence>
<dbReference type="PANTHER" id="PTHR43477">
    <property type="entry name" value="DIHYDROANTICAPSIN 7-DEHYDROGENASE"/>
    <property type="match status" value="1"/>
</dbReference>
<keyword evidence="2" id="KW-0560">Oxidoreductase</keyword>
<sequence length="200" mass="20489">MKVLVIGATGTIGGAVAEALRAEHQVVAAALGSGDVRVDIASPDSIRDLFRQVGRVDAVVSCTGSAAFKPLDQLSDEDFEFSLSNKLMGQVNVIRFGLEHVADGGSITVTSGVLSQEPAPGTSAISLVNAGLEGFARAAALDAPRGIRINVVSPPWVSETLQAMGRDPAGGHPAAIVAHAYVDAVSGAFKGQVLDARKYA</sequence>
<organism evidence="3">
    <name type="scientific">uncultured Gemmatimonadota bacterium</name>
    <dbReference type="NCBI Taxonomy" id="203437"/>
    <lineage>
        <taxon>Bacteria</taxon>
        <taxon>Pseudomonadati</taxon>
        <taxon>Gemmatimonadota</taxon>
        <taxon>environmental samples</taxon>
    </lineage>
</organism>
<dbReference type="InterPro" id="IPR002347">
    <property type="entry name" value="SDR_fam"/>
</dbReference>
<dbReference type="CDD" id="cd11731">
    <property type="entry name" value="Lin1944_like_SDR_c"/>
    <property type="match status" value="1"/>
</dbReference>